<feature type="compositionally biased region" description="Basic and acidic residues" evidence="2">
    <location>
        <begin position="1"/>
        <end position="12"/>
    </location>
</feature>
<accession>A0AAW0PVA6</accession>
<evidence type="ECO:0000256" key="2">
    <source>
        <dbReference type="SAM" id="MobiDB-lite"/>
    </source>
</evidence>
<reference evidence="4" key="1">
    <citation type="submission" date="2024-04" db="EMBL/GenBank/DDBJ databases">
        <title>Salinicola lusitanus LLJ914,a marine bacterium isolated from the Okinawa Trough.</title>
        <authorList>
            <person name="Li J."/>
        </authorList>
    </citation>
    <scope>NUCLEOTIDE SEQUENCE [LARGE SCALE GENOMIC DNA]</scope>
</reference>
<dbReference type="Proteomes" id="UP001460270">
    <property type="component" value="Unassembled WGS sequence"/>
</dbReference>
<proteinExistence type="predicted"/>
<dbReference type="Gene3D" id="3.30.70.1820">
    <property type="entry name" value="L1 transposable element, RRM domain"/>
    <property type="match status" value="1"/>
</dbReference>
<gene>
    <name evidence="3" type="ORF">WMY93_006136</name>
</gene>
<evidence type="ECO:0008006" key="5">
    <source>
        <dbReference type="Google" id="ProtNLM"/>
    </source>
</evidence>
<evidence type="ECO:0000256" key="1">
    <source>
        <dbReference type="SAM" id="Coils"/>
    </source>
</evidence>
<keyword evidence="4" id="KW-1185">Reference proteome</keyword>
<keyword evidence="1" id="KW-0175">Coiled coil</keyword>
<organism evidence="3 4">
    <name type="scientific">Mugilogobius chulae</name>
    <name type="common">yellowstripe goby</name>
    <dbReference type="NCBI Taxonomy" id="88201"/>
    <lineage>
        <taxon>Eukaryota</taxon>
        <taxon>Metazoa</taxon>
        <taxon>Chordata</taxon>
        <taxon>Craniata</taxon>
        <taxon>Vertebrata</taxon>
        <taxon>Euteleostomi</taxon>
        <taxon>Actinopterygii</taxon>
        <taxon>Neopterygii</taxon>
        <taxon>Teleostei</taxon>
        <taxon>Neoteleostei</taxon>
        <taxon>Acanthomorphata</taxon>
        <taxon>Gobiaria</taxon>
        <taxon>Gobiiformes</taxon>
        <taxon>Gobioidei</taxon>
        <taxon>Gobiidae</taxon>
        <taxon>Gobionellinae</taxon>
        <taxon>Mugilogobius</taxon>
    </lineage>
</organism>
<protein>
    <recommendedName>
        <fullName evidence="5">L1 transposable element RRM domain-containing protein</fullName>
    </recommendedName>
</protein>
<feature type="region of interest" description="Disordered" evidence="2">
    <location>
        <begin position="1"/>
        <end position="24"/>
    </location>
</feature>
<dbReference type="AlphaFoldDB" id="A0AAW0PVA6"/>
<dbReference type="EMBL" id="JBBPFD010000004">
    <property type="protein sequence ID" value="KAK7929741.1"/>
    <property type="molecule type" value="Genomic_DNA"/>
</dbReference>
<feature type="coiled-coil region" evidence="1">
    <location>
        <begin position="46"/>
        <end position="94"/>
    </location>
</feature>
<sequence>MPKPPESKRTRDLLSSSDPEDNVAFTNKDREMLCNINKQLQKLDVLDELKADVAELKNSVDFANSTMEELKEEHKTLKEDVATLKQTVTALTKEKGETYNTSEALFRSFLQEHLGLREDEVKVIRVERAHRLGQRKSTGNPRPIVVKFTSSKQADYVLSLSKALKGTSFYMTKQYPAEVVARRRELVPIMNSLRQKGQKVRMVVDKLYVDGELYRHNSSNTPKS</sequence>
<evidence type="ECO:0000313" key="4">
    <source>
        <dbReference type="Proteomes" id="UP001460270"/>
    </source>
</evidence>
<evidence type="ECO:0000313" key="3">
    <source>
        <dbReference type="EMBL" id="KAK7929741.1"/>
    </source>
</evidence>
<name>A0AAW0PVA6_9GOBI</name>
<comment type="caution">
    <text evidence="3">The sequence shown here is derived from an EMBL/GenBank/DDBJ whole genome shotgun (WGS) entry which is preliminary data.</text>
</comment>
<dbReference type="Gene3D" id="1.20.5.190">
    <property type="match status" value="1"/>
</dbReference>